<sequence>MHKGIREITESSEPYDDYSRTDFDNDSYFLRGSTYFRTINGDLEIKTKRVSGYASLILLATTLTLE</sequence>
<evidence type="ECO:0000313" key="2">
    <source>
        <dbReference type="Proteomes" id="UP000614350"/>
    </source>
</evidence>
<organism evidence="1 2">
    <name type="scientific">Vespula vulgaris</name>
    <name type="common">Yellow jacket</name>
    <name type="synonym">Wasp</name>
    <dbReference type="NCBI Taxonomy" id="7454"/>
    <lineage>
        <taxon>Eukaryota</taxon>
        <taxon>Metazoa</taxon>
        <taxon>Ecdysozoa</taxon>
        <taxon>Arthropoda</taxon>
        <taxon>Hexapoda</taxon>
        <taxon>Insecta</taxon>
        <taxon>Pterygota</taxon>
        <taxon>Neoptera</taxon>
        <taxon>Endopterygota</taxon>
        <taxon>Hymenoptera</taxon>
        <taxon>Apocrita</taxon>
        <taxon>Aculeata</taxon>
        <taxon>Vespoidea</taxon>
        <taxon>Vespidae</taxon>
        <taxon>Vespinae</taxon>
        <taxon>Vespula</taxon>
    </lineage>
</organism>
<comment type="caution">
    <text evidence="1">The sequence shown here is derived from an EMBL/GenBank/DDBJ whole genome shotgun (WGS) entry which is preliminary data.</text>
</comment>
<dbReference type="AlphaFoldDB" id="A0A834J2R9"/>
<accession>A0A834J2R9</accession>
<dbReference type="EMBL" id="JACSEA010000021">
    <property type="protein sequence ID" value="KAF7380724.1"/>
    <property type="molecule type" value="Genomic_DNA"/>
</dbReference>
<gene>
    <name evidence="1" type="ORF">HZH66_014100</name>
</gene>
<evidence type="ECO:0000313" key="1">
    <source>
        <dbReference type="EMBL" id="KAF7380724.1"/>
    </source>
</evidence>
<proteinExistence type="predicted"/>
<reference evidence="1" key="1">
    <citation type="journal article" date="2020" name="G3 (Bethesda)">
        <title>High-Quality Assemblies for Three Invasive Social Wasps from the &lt;i&gt;Vespula&lt;/i&gt; Genus.</title>
        <authorList>
            <person name="Harrop T.W.R."/>
            <person name="Guhlin J."/>
            <person name="McLaughlin G.M."/>
            <person name="Permina E."/>
            <person name="Stockwell P."/>
            <person name="Gilligan J."/>
            <person name="Le Lec M.F."/>
            <person name="Gruber M.A.M."/>
            <person name="Quinn O."/>
            <person name="Lovegrove M."/>
            <person name="Duncan E.J."/>
            <person name="Remnant E.J."/>
            <person name="Van Eeckhoven J."/>
            <person name="Graham B."/>
            <person name="Knapp R.A."/>
            <person name="Langford K.W."/>
            <person name="Kronenberg Z."/>
            <person name="Press M.O."/>
            <person name="Eacker S.M."/>
            <person name="Wilson-Rankin E.E."/>
            <person name="Purcell J."/>
            <person name="Lester P.J."/>
            <person name="Dearden P.K."/>
        </authorList>
    </citation>
    <scope>NUCLEOTIDE SEQUENCE</scope>
    <source>
        <strain evidence="1">Marl-1</strain>
    </source>
</reference>
<name>A0A834J2R9_VESVU</name>
<keyword evidence="2" id="KW-1185">Reference proteome</keyword>
<protein>
    <submittedName>
        <fullName evidence="1">Uncharacterized protein</fullName>
    </submittedName>
</protein>
<dbReference type="Proteomes" id="UP000614350">
    <property type="component" value="Unassembled WGS sequence"/>
</dbReference>